<evidence type="ECO:0000256" key="2">
    <source>
        <dbReference type="PROSITE-ProRule" id="PRU00252"/>
    </source>
</evidence>
<dbReference type="EMBL" id="MEUI01000040">
    <property type="protein sequence ID" value="OGC33133.1"/>
    <property type="molecule type" value="Genomic_DNA"/>
</dbReference>
<dbReference type="GO" id="GO:0003697">
    <property type="term" value="F:single-stranded DNA binding"/>
    <property type="evidence" value="ECO:0007669"/>
    <property type="project" value="InterPro"/>
</dbReference>
<dbReference type="InterPro" id="IPR012340">
    <property type="entry name" value="NA-bd_OB-fold"/>
</dbReference>
<organism evidence="5 6">
    <name type="scientific">candidate division WOR-1 bacterium RIFOXYC2_FULL_41_25</name>
    <dbReference type="NCBI Taxonomy" id="1802586"/>
    <lineage>
        <taxon>Bacteria</taxon>
        <taxon>Bacillati</taxon>
        <taxon>Saganbacteria</taxon>
    </lineage>
</organism>
<evidence type="ECO:0000256" key="3">
    <source>
        <dbReference type="RuleBase" id="RU000524"/>
    </source>
</evidence>
<accession>A0A1F4TM34</accession>
<dbReference type="Proteomes" id="UP000177309">
    <property type="component" value="Unassembled WGS sequence"/>
</dbReference>
<dbReference type="Gene3D" id="2.40.50.140">
    <property type="entry name" value="Nucleic acid-binding proteins"/>
    <property type="match status" value="1"/>
</dbReference>
<gene>
    <name evidence="5" type="ORF">A2462_08810</name>
</gene>
<feature type="region of interest" description="Disordered" evidence="4">
    <location>
        <begin position="78"/>
        <end position="109"/>
    </location>
</feature>
<dbReference type="SUPFAM" id="SSF50249">
    <property type="entry name" value="Nucleic acid-binding proteins"/>
    <property type="match status" value="1"/>
</dbReference>
<name>A0A1F4TM34_UNCSA</name>
<evidence type="ECO:0000313" key="6">
    <source>
        <dbReference type="Proteomes" id="UP000177309"/>
    </source>
</evidence>
<dbReference type="CDD" id="cd04496">
    <property type="entry name" value="SSB_OBF"/>
    <property type="match status" value="1"/>
</dbReference>
<dbReference type="GO" id="GO:0006260">
    <property type="term" value="P:DNA replication"/>
    <property type="evidence" value="ECO:0007669"/>
    <property type="project" value="InterPro"/>
</dbReference>
<reference evidence="5 6" key="1">
    <citation type="journal article" date="2016" name="Nat. Commun.">
        <title>Thousands of microbial genomes shed light on interconnected biogeochemical processes in an aquifer system.</title>
        <authorList>
            <person name="Anantharaman K."/>
            <person name="Brown C.T."/>
            <person name="Hug L.A."/>
            <person name="Sharon I."/>
            <person name="Castelle C.J."/>
            <person name="Probst A.J."/>
            <person name="Thomas B.C."/>
            <person name="Singh A."/>
            <person name="Wilkins M.J."/>
            <person name="Karaoz U."/>
            <person name="Brodie E.L."/>
            <person name="Williams K.H."/>
            <person name="Hubbard S.S."/>
            <person name="Banfield J.F."/>
        </authorList>
    </citation>
    <scope>NUCLEOTIDE SEQUENCE [LARGE SCALE GENOMIC DNA]</scope>
</reference>
<sequence>MEGLLMAKFSLAVNRPFGGTDFIDIVAWRKEAEICRDYLKKGQMILVEGRIQVRSFEDQAGQRRWATEVVARSIQMMEKSQSQAEHQPVQVATNNEPEDDLGLAEDLPF</sequence>
<dbReference type="NCBIfam" id="TIGR00621">
    <property type="entry name" value="ssb"/>
    <property type="match status" value="1"/>
</dbReference>
<dbReference type="InterPro" id="IPR011344">
    <property type="entry name" value="ssDNA-bd"/>
</dbReference>
<protein>
    <recommendedName>
        <fullName evidence="3">Single-stranded DNA-binding protein</fullName>
    </recommendedName>
</protein>
<feature type="compositionally biased region" description="Acidic residues" evidence="4">
    <location>
        <begin position="96"/>
        <end position="109"/>
    </location>
</feature>
<comment type="caution">
    <text evidence="5">The sequence shown here is derived from an EMBL/GenBank/DDBJ whole genome shotgun (WGS) entry which is preliminary data.</text>
</comment>
<dbReference type="Pfam" id="PF00436">
    <property type="entry name" value="SSB"/>
    <property type="match status" value="1"/>
</dbReference>
<dbReference type="AlphaFoldDB" id="A0A1F4TM34"/>
<evidence type="ECO:0000313" key="5">
    <source>
        <dbReference type="EMBL" id="OGC33133.1"/>
    </source>
</evidence>
<proteinExistence type="predicted"/>
<dbReference type="GO" id="GO:0009295">
    <property type="term" value="C:nucleoid"/>
    <property type="evidence" value="ECO:0007669"/>
    <property type="project" value="TreeGrafter"/>
</dbReference>
<feature type="compositionally biased region" description="Polar residues" evidence="4">
    <location>
        <begin position="78"/>
        <end position="95"/>
    </location>
</feature>
<dbReference type="PANTHER" id="PTHR10302">
    <property type="entry name" value="SINGLE-STRANDED DNA-BINDING PROTEIN"/>
    <property type="match status" value="1"/>
</dbReference>
<keyword evidence="1 2" id="KW-0238">DNA-binding</keyword>
<evidence type="ECO:0000256" key="1">
    <source>
        <dbReference type="ARBA" id="ARBA00023125"/>
    </source>
</evidence>
<dbReference type="PANTHER" id="PTHR10302:SF27">
    <property type="entry name" value="SINGLE-STRANDED DNA-BINDING PROTEIN"/>
    <property type="match status" value="1"/>
</dbReference>
<dbReference type="PROSITE" id="PS50935">
    <property type="entry name" value="SSB"/>
    <property type="match status" value="1"/>
</dbReference>
<dbReference type="InterPro" id="IPR000424">
    <property type="entry name" value="Primosome_PriB/ssb"/>
</dbReference>
<evidence type="ECO:0000256" key="4">
    <source>
        <dbReference type="SAM" id="MobiDB-lite"/>
    </source>
</evidence>